<sequence length="108" mass="11973">MLWYPGRPGVNSVTASTGLTQVMTLLADCFPSLVQDLEIEEMTVLIIAPPSPLLRQAGEFETYIGRAYISTKKIFPVSGGHICPPKRSFQSPGRLMVVLIEVRVIQWL</sequence>
<gene>
    <name evidence="1" type="ORF">RRG08_057815</name>
</gene>
<dbReference type="AlphaFoldDB" id="A0AAE1AZM3"/>
<dbReference type="Proteomes" id="UP001283361">
    <property type="component" value="Unassembled WGS sequence"/>
</dbReference>
<proteinExistence type="predicted"/>
<accession>A0AAE1AZM3</accession>
<organism evidence="1 2">
    <name type="scientific">Elysia crispata</name>
    <name type="common">lettuce slug</name>
    <dbReference type="NCBI Taxonomy" id="231223"/>
    <lineage>
        <taxon>Eukaryota</taxon>
        <taxon>Metazoa</taxon>
        <taxon>Spiralia</taxon>
        <taxon>Lophotrochozoa</taxon>
        <taxon>Mollusca</taxon>
        <taxon>Gastropoda</taxon>
        <taxon>Heterobranchia</taxon>
        <taxon>Euthyneura</taxon>
        <taxon>Panpulmonata</taxon>
        <taxon>Sacoglossa</taxon>
        <taxon>Placobranchoidea</taxon>
        <taxon>Plakobranchidae</taxon>
        <taxon>Elysia</taxon>
    </lineage>
</organism>
<protein>
    <submittedName>
        <fullName evidence="1">Uncharacterized protein</fullName>
    </submittedName>
</protein>
<comment type="caution">
    <text evidence="1">The sequence shown here is derived from an EMBL/GenBank/DDBJ whole genome shotgun (WGS) entry which is preliminary data.</text>
</comment>
<name>A0AAE1AZM3_9GAST</name>
<dbReference type="EMBL" id="JAWDGP010000872">
    <property type="protein sequence ID" value="KAK3796564.1"/>
    <property type="molecule type" value="Genomic_DNA"/>
</dbReference>
<keyword evidence="2" id="KW-1185">Reference proteome</keyword>
<reference evidence="1" key="1">
    <citation type="journal article" date="2023" name="G3 (Bethesda)">
        <title>A reference genome for the long-term kleptoplast-retaining sea slug Elysia crispata morphotype clarki.</title>
        <authorList>
            <person name="Eastman K.E."/>
            <person name="Pendleton A.L."/>
            <person name="Shaikh M.A."/>
            <person name="Suttiyut T."/>
            <person name="Ogas R."/>
            <person name="Tomko P."/>
            <person name="Gavelis G."/>
            <person name="Widhalm J.R."/>
            <person name="Wisecaver J.H."/>
        </authorList>
    </citation>
    <scope>NUCLEOTIDE SEQUENCE</scope>
    <source>
        <strain evidence="1">ECLA1</strain>
    </source>
</reference>
<evidence type="ECO:0000313" key="1">
    <source>
        <dbReference type="EMBL" id="KAK3796564.1"/>
    </source>
</evidence>
<evidence type="ECO:0000313" key="2">
    <source>
        <dbReference type="Proteomes" id="UP001283361"/>
    </source>
</evidence>